<keyword evidence="2" id="KW-1185">Reference proteome</keyword>
<dbReference type="OrthoDB" id="5430640at2"/>
<dbReference type="AlphaFoldDB" id="A0A401G369"/>
<dbReference type="EMBL" id="BEXT01000001">
    <property type="protein sequence ID" value="GBC63664.1"/>
    <property type="molecule type" value="Genomic_DNA"/>
</dbReference>
<name>A0A401G369_9BACT</name>
<reference evidence="2" key="1">
    <citation type="submission" date="2017-11" db="EMBL/GenBank/DDBJ databases">
        <authorList>
            <person name="Watanabe M."/>
            <person name="Kojima H."/>
        </authorList>
    </citation>
    <scope>NUCLEOTIDE SEQUENCE [LARGE SCALE GENOMIC DNA]</scope>
    <source>
        <strain evidence="2">Tokyo 01</strain>
    </source>
</reference>
<comment type="caution">
    <text evidence="1">The sequence shown here is derived from an EMBL/GenBank/DDBJ whole genome shotgun (WGS) entry which is preliminary data.</text>
</comment>
<proteinExistence type="predicted"/>
<organism evidence="1 2">
    <name type="scientific">Desulfonema ishimotonii</name>
    <dbReference type="NCBI Taxonomy" id="45657"/>
    <lineage>
        <taxon>Bacteria</taxon>
        <taxon>Pseudomonadati</taxon>
        <taxon>Thermodesulfobacteriota</taxon>
        <taxon>Desulfobacteria</taxon>
        <taxon>Desulfobacterales</taxon>
        <taxon>Desulfococcaceae</taxon>
        <taxon>Desulfonema</taxon>
    </lineage>
</organism>
<protein>
    <submittedName>
        <fullName evidence="1">Uncharacterized protein</fullName>
    </submittedName>
</protein>
<evidence type="ECO:0000313" key="2">
    <source>
        <dbReference type="Proteomes" id="UP000288096"/>
    </source>
</evidence>
<gene>
    <name evidence="1" type="ORF">DENIS_4662</name>
</gene>
<dbReference type="RefSeq" id="WP_124330709.1">
    <property type="nucleotide sequence ID" value="NZ_BEXT01000001.1"/>
</dbReference>
<reference evidence="2" key="2">
    <citation type="submission" date="2019-01" db="EMBL/GenBank/DDBJ databases">
        <title>Genome sequence of Desulfonema ishimotonii strain Tokyo 01.</title>
        <authorList>
            <person name="Fukui M."/>
        </authorList>
    </citation>
    <scope>NUCLEOTIDE SEQUENCE [LARGE SCALE GENOMIC DNA]</scope>
    <source>
        <strain evidence="2">Tokyo 01</strain>
    </source>
</reference>
<evidence type="ECO:0000313" key="1">
    <source>
        <dbReference type="EMBL" id="GBC63664.1"/>
    </source>
</evidence>
<dbReference type="Proteomes" id="UP000288096">
    <property type="component" value="Unassembled WGS sequence"/>
</dbReference>
<sequence length="326" mass="38293">MNTNIIFSRSCGFIFITFLFLITVSDLTVMARSAAAADPDLSPPASEPFQDAEISEDAPLERYGQAADTFQETVSEKLVTSADWLDSFFRDERTEIEENKTNLRIKLSSFFEEGEGIDFKARARLRLVLPRFEDKLHIVFSGESDEDGTDKIDGFNNLGSDDDSEKDINLSLRYFFRSVKKKNISLRVGLRVNEFPPVIYAGPRFSVSRQFDLWLIRFTQNIRYFSDDGWETRSQVDFERPLSDPLFFRTSIRGSWFESDHGYFYEVKNALYQVLDEDRALEYQFDQYLETRPSHQPDQILLRVKYRQRLWRKWLFFEVTVSPRRP</sequence>
<accession>A0A401G369</accession>